<comment type="similarity">
    <text evidence="2">Belongs to the Orn/Lys/Arg decarboxylase class-I family.</text>
</comment>
<keyword evidence="5" id="KW-0456">Lyase</keyword>
<evidence type="ECO:0000256" key="4">
    <source>
        <dbReference type="ARBA" id="ARBA00022898"/>
    </source>
</evidence>
<evidence type="ECO:0000256" key="3">
    <source>
        <dbReference type="ARBA" id="ARBA00022793"/>
    </source>
</evidence>
<name>A0A244CVF7_PSEDV</name>
<evidence type="ECO:0000259" key="6">
    <source>
        <dbReference type="PROSITE" id="PS00703"/>
    </source>
</evidence>
<dbReference type="AlphaFoldDB" id="A0A244CVF7"/>
<dbReference type="Gene3D" id="3.40.50.2300">
    <property type="match status" value="1"/>
</dbReference>
<dbReference type="InterPro" id="IPR036633">
    <property type="entry name" value="Prn/Lys/Arg_de-COase_C_sf"/>
</dbReference>
<sequence>MLPLLRILLIEQEPATLQEISTNLSKAIPNFERDDIHIDIIECLELKQALECVEEDGDIQAVVLSWDAHNKAGERTYSRFIEQLKGIRLELPVYVIGDDTEGLEIINESEEIESFFFKDEVISDPEAILGYMINDFDDRSETPFWTAYRRYVGESNDSWHTPGHSGGSSFRNSPYIKDFYQFYGRNVFVGDLSVSVDSLGSLSDSTNTIGRAQESAAATFEVKHTYFVTNGSSTSNKIILQTLLRKGDKVIIDRNCHKSVHYGILQSASFPIYLSSILNPKYGIFAPPSLADIKLAIEQNTDAKLLVLTGCTYDGLLSDLKQVVDFAHQHGVKVFIDEAWFAYSLFHPSLRYYSAIHAGADYVTHSAHKVVSAFSQASYIHVNDPDFDADFFREIYSIYASTSPKYQLIASLDVCQKQLEMEGYKLLNALLNHVETFKQQMASLKHIKVLGKQDFMKIFPHFSGDNMGHDPLKILIDISELPYSLKDIHKFLLDEIGLEIEKYTHSTILVLLTLGGTRSKIIRLYNALKKLDSGKAKLAKSTRRSRLPENLPAIDLACIPSDAFYGERESVAIGKSNNRICAGLVTPYPPGIPLLVPGQHITQEHIEYLKELAAQGFTIQGSFDGEIYVLKEQAQATE</sequence>
<dbReference type="SUPFAM" id="SSF55904">
    <property type="entry name" value="Ornithine decarboxylase C-terminal domain"/>
    <property type="match status" value="1"/>
</dbReference>
<evidence type="ECO:0000256" key="2">
    <source>
        <dbReference type="ARBA" id="ARBA00010671"/>
    </source>
</evidence>
<keyword evidence="3" id="KW-0210">Decarboxylase</keyword>
<dbReference type="InterPro" id="IPR015421">
    <property type="entry name" value="PyrdxlP-dep_Trfase_major"/>
</dbReference>
<proteinExistence type="inferred from homology"/>
<dbReference type="OrthoDB" id="9761189at2"/>
<keyword evidence="8" id="KW-1185">Reference proteome</keyword>
<dbReference type="Gene3D" id="3.40.640.10">
    <property type="entry name" value="Type I PLP-dependent aspartate aminotransferase-like (Major domain)"/>
    <property type="match status" value="1"/>
</dbReference>
<comment type="caution">
    <text evidence="7">The sequence shown here is derived from an EMBL/GenBank/DDBJ whole genome shotgun (WGS) entry which is preliminary data.</text>
</comment>
<dbReference type="GO" id="GO:0016831">
    <property type="term" value="F:carboxy-lyase activity"/>
    <property type="evidence" value="ECO:0007669"/>
    <property type="project" value="UniProtKB-KW"/>
</dbReference>
<dbReference type="SUPFAM" id="SSF53383">
    <property type="entry name" value="PLP-dependent transferases"/>
    <property type="match status" value="1"/>
</dbReference>
<evidence type="ECO:0000256" key="1">
    <source>
        <dbReference type="ARBA" id="ARBA00001933"/>
    </source>
</evidence>
<dbReference type="PROSITE" id="PS00703">
    <property type="entry name" value="OKR_DC_1"/>
    <property type="match status" value="1"/>
</dbReference>
<keyword evidence="4" id="KW-0663">Pyridoxal phosphate</keyword>
<dbReference type="EMBL" id="MWPV01000001">
    <property type="protein sequence ID" value="OUL59578.1"/>
    <property type="molecule type" value="Genomic_DNA"/>
</dbReference>
<dbReference type="InterPro" id="IPR015424">
    <property type="entry name" value="PyrdxlP-dep_Trfase"/>
</dbReference>
<feature type="domain" description="Orn/Lys/Arg decarboxylases family 1 pyridoxal-P attachment site" evidence="6">
    <location>
        <begin position="364"/>
        <end position="378"/>
    </location>
</feature>
<gene>
    <name evidence="7" type="ORF">B1199_04870</name>
</gene>
<dbReference type="InterPro" id="IPR052357">
    <property type="entry name" value="Orn_Lys_Arg_decarboxylase-I"/>
</dbReference>
<evidence type="ECO:0000313" key="7">
    <source>
        <dbReference type="EMBL" id="OUL59578.1"/>
    </source>
</evidence>
<dbReference type="Proteomes" id="UP000194841">
    <property type="component" value="Unassembled WGS sequence"/>
</dbReference>
<dbReference type="RefSeq" id="WP_086742968.1">
    <property type="nucleotide sequence ID" value="NZ_MWPV01000001.1"/>
</dbReference>
<evidence type="ECO:0000313" key="8">
    <source>
        <dbReference type="Proteomes" id="UP000194841"/>
    </source>
</evidence>
<comment type="cofactor">
    <cofactor evidence="1">
        <name>pyridoxal 5'-phosphate</name>
        <dbReference type="ChEBI" id="CHEBI:597326"/>
    </cofactor>
</comment>
<organism evidence="7 8">
    <name type="scientific">Pseudoalteromonas ulvae</name>
    <dbReference type="NCBI Taxonomy" id="107327"/>
    <lineage>
        <taxon>Bacteria</taxon>
        <taxon>Pseudomonadati</taxon>
        <taxon>Pseudomonadota</taxon>
        <taxon>Gammaproteobacteria</taxon>
        <taxon>Alteromonadales</taxon>
        <taxon>Pseudoalteromonadaceae</taxon>
        <taxon>Pseudoalteromonas</taxon>
    </lineage>
</organism>
<evidence type="ECO:0000256" key="5">
    <source>
        <dbReference type="ARBA" id="ARBA00023239"/>
    </source>
</evidence>
<dbReference type="PANTHER" id="PTHR43277">
    <property type="entry name" value="ARGININE DECARBOXYLASE"/>
    <property type="match status" value="1"/>
</dbReference>
<dbReference type="PANTHER" id="PTHR43277:SF4">
    <property type="entry name" value="ARGININE DECARBOXYLASE"/>
    <property type="match status" value="1"/>
</dbReference>
<dbReference type="InterPro" id="IPR008286">
    <property type="entry name" value="Prn/Lys/Arg_de-COase_C"/>
</dbReference>
<reference evidence="7 8" key="1">
    <citation type="submission" date="2017-02" db="EMBL/GenBank/DDBJ databases">
        <title>Pseudoalteromonas ulvae TC14 Genome.</title>
        <authorList>
            <person name="Molmeret M."/>
        </authorList>
    </citation>
    <scope>NUCLEOTIDE SEQUENCE [LARGE SCALE GENOMIC DNA]</scope>
    <source>
        <strain evidence="7">TC14</strain>
    </source>
</reference>
<dbReference type="Pfam" id="PF03711">
    <property type="entry name" value="OKR_DC_1_C"/>
    <property type="match status" value="1"/>
</dbReference>
<protein>
    <submittedName>
        <fullName evidence="7">Amino acid decarboxylase</fullName>
    </submittedName>
</protein>
<dbReference type="InterPro" id="IPR000310">
    <property type="entry name" value="Orn/Lys/Arg_deCO2ase_major_dom"/>
</dbReference>
<accession>A0A244CVF7</accession>
<dbReference type="Gene3D" id="3.90.100.10">
    <property type="entry name" value="Orn/Lys/Arg decarboxylase, C-terminal domain"/>
    <property type="match status" value="1"/>
</dbReference>
<dbReference type="Pfam" id="PF01276">
    <property type="entry name" value="OKR_DC_1"/>
    <property type="match status" value="1"/>
</dbReference>